<gene>
    <name evidence="5" type="ORF">J21TS7_57810</name>
</gene>
<dbReference type="PANTHER" id="PTHR43115:SF4">
    <property type="entry name" value="DEHYDROGENASE_REDUCTASE SDR FAMILY MEMBER 11"/>
    <property type="match status" value="1"/>
</dbReference>
<accession>A0ABQ4LN63</accession>
<sequence>MENIKSKVVILTGATGGIGEATAKLLAQHGAKLVLAARREDRLQSLADDIIKSGGEAIVLPTDVSSARGMQELAQAALQKYGRIDVLINNAGIMPNSWLNELKIDDWDRMIDVNIKGVLYGIAAALPAMRKQQAGHIVNISSLMGHKVVPVTAVYSATKHAVRAITEGLRQEESPTSRIRTTNISPGMVATETAISVLPPEYQDAVAPGSGMALSPDSVARAVAYAINEPDDAAINEITIRPTMQEI</sequence>
<dbReference type="SUPFAM" id="SSF51735">
    <property type="entry name" value="NAD(P)-binding Rossmann-fold domains"/>
    <property type="match status" value="1"/>
</dbReference>
<evidence type="ECO:0000259" key="4">
    <source>
        <dbReference type="SMART" id="SM00822"/>
    </source>
</evidence>
<comment type="similarity">
    <text evidence="1 3">Belongs to the short-chain dehydrogenases/reductases (SDR) family.</text>
</comment>
<dbReference type="Pfam" id="PF00106">
    <property type="entry name" value="adh_short"/>
    <property type="match status" value="1"/>
</dbReference>
<evidence type="ECO:0000256" key="2">
    <source>
        <dbReference type="ARBA" id="ARBA00023002"/>
    </source>
</evidence>
<dbReference type="EMBL" id="BORU01000004">
    <property type="protein sequence ID" value="GIO57463.1"/>
    <property type="molecule type" value="Genomic_DNA"/>
</dbReference>
<evidence type="ECO:0000313" key="6">
    <source>
        <dbReference type="Proteomes" id="UP000676601"/>
    </source>
</evidence>
<comment type="caution">
    <text evidence="5">The sequence shown here is derived from an EMBL/GenBank/DDBJ whole genome shotgun (WGS) entry which is preliminary data.</text>
</comment>
<name>A0ABQ4LN63_9BACL</name>
<dbReference type="PROSITE" id="PS00061">
    <property type="entry name" value="ADH_SHORT"/>
    <property type="match status" value="1"/>
</dbReference>
<dbReference type="Gene3D" id="3.40.50.720">
    <property type="entry name" value="NAD(P)-binding Rossmann-like Domain"/>
    <property type="match status" value="1"/>
</dbReference>
<dbReference type="InterPro" id="IPR002347">
    <property type="entry name" value="SDR_fam"/>
</dbReference>
<proteinExistence type="inferred from homology"/>
<dbReference type="PRINTS" id="PR00080">
    <property type="entry name" value="SDRFAMILY"/>
</dbReference>
<reference evidence="5 6" key="1">
    <citation type="submission" date="2021-03" db="EMBL/GenBank/DDBJ databases">
        <title>Antimicrobial resistance genes in bacteria isolated from Japanese honey, and their potential for conferring macrolide and lincosamide resistance in the American foulbrood pathogen Paenibacillus larvae.</title>
        <authorList>
            <person name="Okamoto M."/>
            <person name="Kumagai M."/>
            <person name="Kanamori H."/>
            <person name="Takamatsu D."/>
        </authorList>
    </citation>
    <scope>NUCLEOTIDE SEQUENCE [LARGE SCALE GENOMIC DNA]</scope>
    <source>
        <strain evidence="5 6">J21TS7</strain>
    </source>
</reference>
<dbReference type="Proteomes" id="UP000676601">
    <property type="component" value="Unassembled WGS sequence"/>
</dbReference>
<feature type="domain" description="Ketoreductase" evidence="4">
    <location>
        <begin position="7"/>
        <end position="187"/>
    </location>
</feature>
<dbReference type="RefSeq" id="WP_212985715.1">
    <property type="nucleotide sequence ID" value="NZ_BORU01000004.1"/>
</dbReference>
<dbReference type="PRINTS" id="PR00081">
    <property type="entry name" value="GDHRDH"/>
</dbReference>
<keyword evidence="2" id="KW-0560">Oxidoreductase</keyword>
<evidence type="ECO:0000256" key="3">
    <source>
        <dbReference type="RuleBase" id="RU000363"/>
    </source>
</evidence>
<dbReference type="SMART" id="SM00822">
    <property type="entry name" value="PKS_KR"/>
    <property type="match status" value="1"/>
</dbReference>
<keyword evidence="6" id="KW-1185">Reference proteome</keyword>
<evidence type="ECO:0000313" key="5">
    <source>
        <dbReference type="EMBL" id="GIO57463.1"/>
    </source>
</evidence>
<evidence type="ECO:0000256" key="1">
    <source>
        <dbReference type="ARBA" id="ARBA00006484"/>
    </source>
</evidence>
<dbReference type="PANTHER" id="PTHR43115">
    <property type="entry name" value="DEHYDROGENASE/REDUCTASE SDR FAMILY MEMBER 11"/>
    <property type="match status" value="1"/>
</dbReference>
<dbReference type="InterPro" id="IPR020904">
    <property type="entry name" value="Sc_DH/Rdtase_CS"/>
</dbReference>
<organism evidence="5 6">
    <name type="scientific">Paenibacillus cineris</name>
    <dbReference type="NCBI Taxonomy" id="237530"/>
    <lineage>
        <taxon>Bacteria</taxon>
        <taxon>Bacillati</taxon>
        <taxon>Bacillota</taxon>
        <taxon>Bacilli</taxon>
        <taxon>Bacillales</taxon>
        <taxon>Paenibacillaceae</taxon>
        <taxon>Paenibacillus</taxon>
    </lineage>
</organism>
<dbReference type="InterPro" id="IPR057326">
    <property type="entry name" value="KR_dom"/>
</dbReference>
<protein>
    <submittedName>
        <fullName evidence="5">Oxidoreductase</fullName>
    </submittedName>
</protein>
<dbReference type="InterPro" id="IPR036291">
    <property type="entry name" value="NAD(P)-bd_dom_sf"/>
</dbReference>